<keyword evidence="5" id="KW-0010">Activator</keyword>
<evidence type="ECO:0000313" key="11">
    <source>
        <dbReference type="EMBL" id="CAH2043983.1"/>
    </source>
</evidence>
<dbReference type="GO" id="GO:0000976">
    <property type="term" value="F:transcription cis-regulatory region binding"/>
    <property type="evidence" value="ECO:0007669"/>
    <property type="project" value="UniProtKB-ARBA"/>
</dbReference>
<keyword evidence="2" id="KW-0936">Ethylene signaling pathway</keyword>
<keyword evidence="3" id="KW-0805">Transcription regulation</keyword>
<dbReference type="PANTHER" id="PTHR31190">
    <property type="entry name" value="DNA-BINDING DOMAIN"/>
    <property type="match status" value="1"/>
</dbReference>
<dbReference type="InterPro" id="IPR036955">
    <property type="entry name" value="AP2/ERF_dom_sf"/>
</dbReference>
<evidence type="ECO:0000256" key="2">
    <source>
        <dbReference type="ARBA" id="ARBA00022745"/>
    </source>
</evidence>
<dbReference type="GO" id="GO:0003700">
    <property type="term" value="F:DNA-binding transcription factor activity"/>
    <property type="evidence" value="ECO:0007669"/>
    <property type="project" value="InterPro"/>
</dbReference>
<dbReference type="SUPFAM" id="SSF54171">
    <property type="entry name" value="DNA-binding domain"/>
    <property type="match status" value="1"/>
</dbReference>
<dbReference type="PROSITE" id="PS51032">
    <property type="entry name" value="AP2_ERF"/>
    <property type="match status" value="1"/>
</dbReference>
<keyword evidence="4" id="KW-0238">DNA-binding</keyword>
<dbReference type="Pfam" id="PF00847">
    <property type="entry name" value="AP2"/>
    <property type="match status" value="1"/>
</dbReference>
<feature type="region of interest" description="Disordered" evidence="9">
    <location>
        <begin position="49"/>
        <end position="98"/>
    </location>
</feature>
<feature type="region of interest" description="Disordered" evidence="9">
    <location>
        <begin position="186"/>
        <end position="219"/>
    </location>
</feature>
<evidence type="ECO:0000256" key="7">
    <source>
        <dbReference type="ARBA" id="ARBA00023242"/>
    </source>
</evidence>
<protein>
    <recommendedName>
        <fullName evidence="10">AP2/ERF domain-containing protein</fullName>
    </recommendedName>
</protein>
<accession>A0AAU9RJ30</accession>
<dbReference type="PRINTS" id="PR00367">
    <property type="entry name" value="ETHRSPELEMNT"/>
</dbReference>
<dbReference type="Proteomes" id="UP000836841">
    <property type="component" value="Chromosome 2"/>
</dbReference>
<dbReference type="InterPro" id="IPR001471">
    <property type="entry name" value="AP2/ERF_dom"/>
</dbReference>
<name>A0AAU9RJ30_THLAR</name>
<dbReference type="GO" id="GO:0009873">
    <property type="term" value="P:ethylene-activated signaling pathway"/>
    <property type="evidence" value="ECO:0007669"/>
    <property type="project" value="UniProtKB-KW"/>
</dbReference>
<evidence type="ECO:0000256" key="9">
    <source>
        <dbReference type="SAM" id="MobiDB-lite"/>
    </source>
</evidence>
<dbReference type="GO" id="GO:0005634">
    <property type="term" value="C:nucleus"/>
    <property type="evidence" value="ECO:0007669"/>
    <property type="project" value="UniProtKB-SubCell"/>
</dbReference>
<keyword evidence="7" id="KW-0539">Nucleus</keyword>
<dbReference type="SMART" id="SM00380">
    <property type="entry name" value="AP2"/>
    <property type="match status" value="1"/>
</dbReference>
<sequence length="259" mass="28917">MAAKQEALAIEFISQHLLTDFSSMEAKVSNFTLHEADPSLFTYQIHNFHSETSPRTTNNQPPKQNSTLNRRKPPLPNLSVPRTVSGTTKITEEEEEERHYRGVRRRPWGKYAAEIRDPNKKGSRIWLGTYDTAVEAARAYDQAAFQLRGRKAILNFPLDIRATSESYFEDGVVGLGKRKRVKSSPAVKEEEKASSVRVKVEEEESDTTTETTEAEAEVEAVPLTPSSWMGFWDVGAGDGIFSVPPLSPTSPNFSVISVT</sequence>
<feature type="compositionally biased region" description="Acidic residues" evidence="9">
    <location>
        <begin position="201"/>
        <end position="218"/>
    </location>
</feature>
<comment type="subcellular location">
    <subcellularLocation>
        <location evidence="1">Nucleus</location>
    </subcellularLocation>
</comment>
<keyword evidence="6" id="KW-0804">Transcription</keyword>
<dbReference type="InterPro" id="IPR044808">
    <property type="entry name" value="ERF_plant"/>
</dbReference>
<reference evidence="11 12" key="1">
    <citation type="submission" date="2022-03" db="EMBL/GenBank/DDBJ databases">
        <authorList>
            <person name="Nunn A."/>
            <person name="Chopra R."/>
            <person name="Nunn A."/>
            <person name="Contreras Garrido A."/>
        </authorList>
    </citation>
    <scope>NUCLEOTIDE SEQUENCE [LARGE SCALE GENOMIC DNA]</scope>
</reference>
<dbReference type="PANTHER" id="PTHR31190:SF499">
    <property type="entry name" value="ETHYLENE-RESPONSIVE TRANSCRIPTION FACTOR ERF105"/>
    <property type="match status" value="1"/>
</dbReference>
<feature type="compositionally biased region" description="Basic and acidic residues" evidence="9">
    <location>
        <begin position="187"/>
        <end position="200"/>
    </location>
</feature>
<feature type="compositionally biased region" description="Polar residues" evidence="9">
    <location>
        <begin position="80"/>
        <end position="89"/>
    </location>
</feature>
<dbReference type="GO" id="GO:0006950">
    <property type="term" value="P:response to stress"/>
    <property type="evidence" value="ECO:0007669"/>
    <property type="project" value="UniProtKB-ARBA"/>
</dbReference>
<evidence type="ECO:0000256" key="5">
    <source>
        <dbReference type="ARBA" id="ARBA00023159"/>
    </source>
</evidence>
<evidence type="ECO:0000256" key="8">
    <source>
        <dbReference type="ARBA" id="ARBA00024343"/>
    </source>
</evidence>
<evidence type="ECO:0000256" key="1">
    <source>
        <dbReference type="ARBA" id="ARBA00004123"/>
    </source>
</evidence>
<dbReference type="InterPro" id="IPR016177">
    <property type="entry name" value="DNA-bd_dom_sf"/>
</dbReference>
<feature type="domain" description="AP2/ERF" evidence="10">
    <location>
        <begin position="99"/>
        <end position="157"/>
    </location>
</feature>
<comment type="similarity">
    <text evidence="8">Belongs to the AP2/ERF transcription factor family. ERF subfamily.</text>
</comment>
<dbReference type="AlphaFoldDB" id="A0AAU9RJ30"/>
<dbReference type="Gene3D" id="3.30.730.10">
    <property type="entry name" value="AP2/ERF domain"/>
    <property type="match status" value="1"/>
</dbReference>
<proteinExistence type="inferred from homology"/>
<evidence type="ECO:0000259" key="10">
    <source>
        <dbReference type="PROSITE" id="PS51032"/>
    </source>
</evidence>
<organism evidence="11 12">
    <name type="scientific">Thlaspi arvense</name>
    <name type="common">Field penny-cress</name>
    <dbReference type="NCBI Taxonomy" id="13288"/>
    <lineage>
        <taxon>Eukaryota</taxon>
        <taxon>Viridiplantae</taxon>
        <taxon>Streptophyta</taxon>
        <taxon>Embryophyta</taxon>
        <taxon>Tracheophyta</taxon>
        <taxon>Spermatophyta</taxon>
        <taxon>Magnoliopsida</taxon>
        <taxon>eudicotyledons</taxon>
        <taxon>Gunneridae</taxon>
        <taxon>Pentapetalae</taxon>
        <taxon>rosids</taxon>
        <taxon>malvids</taxon>
        <taxon>Brassicales</taxon>
        <taxon>Brassicaceae</taxon>
        <taxon>Thlaspideae</taxon>
        <taxon>Thlaspi</taxon>
    </lineage>
</organism>
<evidence type="ECO:0000256" key="4">
    <source>
        <dbReference type="ARBA" id="ARBA00023125"/>
    </source>
</evidence>
<dbReference type="FunFam" id="3.30.730.10:FF:000001">
    <property type="entry name" value="Ethylene-responsive transcription factor 2"/>
    <property type="match status" value="1"/>
</dbReference>
<gene>
    <name evidence="11" type="ORF">TAV2_LOCUS6924</name>
</gene>
<dbReference type="EMBL" id="OU466858">
    <property type="protein sequence ID" value="CAH2043983.1"/>
    <property type="molecule type" value="Genomic_DNA"/>
</dbReference>
<evidence type="ECO:0000256" key="6">
    <source>
        <dbReference type="ARBA" id="ARBA00023163"/>
    </source>
</evidence>
<dbReference type="CDD" id="cd00018">
    <property type="entry name" value="AP2"/>
    <property type="match status" value="1"/>
</dbReference>
<feature type="compositionally biased region" description="Polar residues" evidence="9">
    <location>
        <begin position="49"/>
        <end position="68"/>
    </location>
</feature>
<evidence type="ECO:0000256" key="3">
    <source>
        <dbReference type="ARBA" id="ARBA00023015"/>
    </source>
</evidence>
<keyword evidence="12" id="KW-1185">Reference proteome</keyword>
<evidence type="ECO:0000313" key="12">
    <source>
        <dbReference type="Proteomes" id="UP000836841"/>
    </source>
</evidence>